<dbReference type="InterPro" id="IPR002328">
    <property type="entry name" value="ADH_Zn_CS"/>
</dbReference>
<keyword evidence="5" id="KW-0560">Oxidoreductase</keyword>
<dbReference type="Pfam" id="PF08240">
    <property type="entry name" value="ADH_N"/>
    <property type="match status" value="1"/>
</dbReference>
<dbReference type="InterPro" id="IPR036291">
    <property type="entry name" value="NAD(P)-bd_dom_sf"/>
</dbReference>
<evidence type="ECO:0000256" key="5">
    <source>
        <dbReference type="ARBA" id="ARBA00023002"/>
    </source>
</evidence>
<comment type="similarity">
    <text evidence="2 6">Belongs to the zinc-containing alcohol dehydrogenase family.</text>
</comment>
<evidence type="ECO:0000256" key="6">
    <source>
        <dbReference type="RuleBase" id="RU361277"/>
    </source>
</evidence>
<keyword evidence="8" id="KW-1185">Reference proteome</keyword>
<evidence type="ECO:0000259" key="7">
    <source>
        <dbReference type="SMART" id="SM00829"/>
    </source>
</evidence>
<dbReference type="InterPro" id="IPR011032">
    <property type="entry name" value="GroES-like_sf"/>
</dbReference>
<accession>A0A1S3GZB9</accession>
<keyword evidence="3 6" id="KW-0479">Metal-binding</keyword>
<dbReference type="InterPro" id="IPR013154">
    <property type="entry name" value="ADH-like_N"/>
</dbReference>
<keyword evidence="4 6" id="KW-0862">Zinc</keyword>
<evidence type="ECO:0000256" key="4">
    <source>
        <dbReference type="ARBA" id="ARBA00022833"/>
    </source>
</evidence>
<evidence type="ECO:0000256" key="2">
    <source>
        <dbReference type="ARBA" id="ARBA00008072"/>
    </source>
</evidence>
<gene>
    <name evidence="9" type="primary">LOC106150370</name>
</gene>
<protein>
    <submittedName>
        <fullName evidence="9">Uncharacterized protein LOC106150370 isoform X1</fullName>
    </submittedName>
</protein>
<dbReference type="STRING" id="7574.A0A1S3GZB9"/>
<name>A0A1S3GZB9_LINAN</name>
<dbReference type="Gene3D" id="3.90.180.10">
    <property type="entry name" value="Medium-chain alcohol dehydrogenases, catalytic domain"/>
    <property type="match status" value="1"/>
</dbReference>
<dbReference type="PANTHER" id="PTHR42940:SF8">
    <property type="entry name" value="VACUOLAR PROTEIN SORTING-ASSOCIATED PROTEIN 11"/>
    <property type="match status" value="1"/>
</dbReference>
<dbReference type="GO" id="GO:0004022">
    <property type="term" value="F:alcohol dehydrogenase (NAD+) activity"/>
    <property type="evidence" value="ECO:0007669"/>
    <property type="project" value="TreeGrafter"/>
</dbReference>
<evidence type="ECO:0000256" key="1">
    <source>
        <dbReference type="ARBA" id="ARBA00001947"/>
    </source>
</evidence>
<comment type="cofactor">
    <cofactor evidence="1 6">
        <name>Zn(2+)</name>
        <dbReference type="ChEBI" id="CHEBI:29105"/>
    </cofactor>
</comment>
<dbReference type="InParanoid" id="A0A1S3GZB9"/>
<evidence type="ECO:0000313" key="9">
    <source>
        <dbReference type="RefSeq" id="XP_013378570.1"/>
    </source>
</evidence>
<dbReference type="RefSeq" id="XP_013378570.1">
    <property type="nucleotide sequence ID" value="XM_013523116.2"/>
</dbReference>
<dbReference type="GO" id="GO:0008270">
    <property type="term" value="F:zinc ion binding"/>
    <property type="evidence" value="ECO:0007669"/>
    <property type="project" value="InterPro"/>
</dbReference>
<evidence type="ECO:0000313" key="8">
    <source>
        <dbReference type="Proteomes" id="UP000085678"/>
    </source>
</evidence>
<dbReference type="SUPFAM" id="SSF51735">
    <property type="entry name" value="NAD(P)-binding Rossmann-fold domains"/>
    <property type="match status" value="1"/>
</dbReference>
<sequence>MKRAEICEALAPLKIVDYPEVPPPPPKGVVVKITYSGVCHSDVHIWEDEMDMGDGVKMKLTAGKFIKFPLAPGHEIAGIIEAVGSEAGSEVKVGDAVVVYPWLACLQCDLCTHGQPNLCLNAVERIGAAKHGGFATHVVVPITSGAVVKIPKGLAPEVACMVPCSGITTYNAVLKTKERVTEMVRMKGNAKLLIIGAGGLGMWCIQFAKALLPPETKVFSADISEEKLQMAKEANADDTILWSKDANEQEILAQTMQRSGGVFDAVIDLVGAGATSQRAFNLTERGGIQVNVGLFGGNMKIPLIVLALHTKCVQGVCVGAPHHLEDCLKLVAEKKLKPPPLEFFTLDQATEALTRLKEGTMKGRGILKL</sequence>
<dbReference type="GO" id="GO:0005737">
    <property type="term" value="C:cytoplasm"/>
    <property type="evidence" value="ECO:0007669"/>
    <property type="project" value="TreeGrafter"/>
</dbReference>
<organism evidence="8 9">
    <name type="scientific">Lingula anatina</name>
    <name type="common">Brachiopod</name>
    <name type="synonym">Lingula unguis</name>
    <dbReference type="NCBI Taxonomy" id="7574"/>
    <lineage>
        <taxon>Eukaryota</taxon>
        <taxon>Metazoa</taxon>
        <taxon>Spiralia</taxon>
        <taxon>Lophotrochozoa</taxon>
        <taxon>Brachiopoda</taxon>
        <taxon>Linguliformea</taxon>
        <taxon>Lingulata</taxon>
        <taxon>Lingulida</taxon>
        <taxon>Linguloidea</taxon>
        <taxon>Lingulidae</taxon>
        <taxon>Lingula</taxon>
    </lineage>
</organism>
<dbReference type="Pfam" id="PF00107">
    <property type="entry name" value="ADH_zinc_N"/>
    <property type="match status" value="1"/>
</dbReference>
<dbReference type="SUPFAM" id="SSF50129">
    <property type="entry name" value="GroES-like"/>
    <property type="match status" value="1"/>
</dbReference>
<dbReference type="InterPro" id="IPR013149">
    <property type="entry name" value="ADH-like_C"/>
</dbReference>
<dbReference type="Proteomes" id="UP000085678">
    <property type="component" value="Unplaced"/>
</dbReference>
<dbReference type="PANTHER" id="PTHR42940">
    <property type="entry name" value="ALCOHOL DEHYDROGENASE 1-RELATED"/>
    <property type="match status" value="1"/>
</dbReference>
<dbReference type="SMART" id="SM00829">
    <property type="entry name" value="PKS_ER"/>
    <property type="match status" value="1"/>
</dbReference>
<reference evidence="9" key="1">
    <citation type="submission" date="2025-08" db="UniProtKB">
        <authorList>
            <consortium name="RefSeq"/>
        </authorList>
    </citation>
    <scope>IDENTIFICATION</scope>
    <source>
        <tissue evidence="9">Gonads</tissue>
    </source>
</reference>
<dbReference type="KEGG" id="lak:106150370"/>
<dbReference type="Gene3D" id="3.40.50.720">
    <property type="entry name" value="NAD(P)-binding Rossmann-like Domain"/>
    <property type="match status" value="1"/>
</dbReference>
<dbReference type="PROSITE" id="PS00059">
    <property type="entry name" value="ADH_ZINC"/>
    <property type="match status" value="1"/>
</dbReference>
<dbReference type="OMA" id="TFTAWAC"/>
<dbReference type="AlphaFoldDB" id="A0A1S3GZB9"/>
<proteinExistence type="inferred from homology"/>
<evidence type="ECO:0000256" key="3">
    <source>
        <dbReference type="ARBA" id="ARBA00022723"/>
    </source>
</evidence>
<dbReference type="GeneID" id="106150370"/>
<dbReference type="InterPro" id="IPR020843">
    <property type="entry name" value="ER"/>
</dbReference>
<feature type="domain" description="Enoyl reductase (ER)" evidence="7">
    <location>
        <begin position="8"/>
        <end position="367"/>
    </location>
</feature>
<dbReference type="OrthoDB" id="1879366at2759"/>